<dbReference type="Pfam" id="PF18563">
    <property type="entry name" value="TubC_N"/>
    <property type="match status" value="1"/>
</dbReference>
<evidence type="ECO:0000313" key="7">
    <source>
        <dbReference type="Proteomes" id="UP000434580"/>
    </source>
</evidence>
<dbReference type="PROSITE" id="PS50075">
    <property type="entry name" value="CARRIER"/>
    <property type="match status" value="2"/>
</dbReference>
<dbReference type="SUPFAM" id="SSF56801">
    <property type="entry name" value="Acetyl-CoA synthetase-like"/>
    <property type="match status" value="2"/>
</dbReference>
<sequence>MTPAQLIGKLGAAGIKLWLDDDGQLRFKAPKGALTATLKEQLIAQKQDVIAFLADAKGNKTSDTIPLLHRAPHQEYELSYAQQRFWFLDRLEPGNPSLHIPAAVRIKGPLNIERLHQAFTRLIERHEQLRVAFVTDEQHHVHQVVQPTARLRLQEDYDLSHLPRQQAEERVQEILQEEALRPFHLNAPVDGKSHFLRARLARLSNEQARQGEYVLFVIVHHIIADGWSINLLISELAGNYHSLQNTQTAALPALDLQYIDYAHWQRKWLHSDRMQKQLQYWQQQLADTPVLKLPTDYPRPAQAGFNGASTAFTLASDTLATLQKLATSNNISFFSLALAAFKVLMMRHSGQKDFAIGTPVAGRNRKDIEPIIGCFINLLAIRSPIDSATAFVDYAKAIQQTLLTAQEHADIPFERVAEEFNDLRSLAHAPIFQVLFTLGNPQLAEALKLDELTLDLIKHPSQTAKYDLQLHLDEHSASFDIEYNTDLFSADHINDFGRHYSALLTSIAAAVDTPIKALNIYQNDDLQMLLPNPALPTFSSKTLLERLESQAYKTPGNIAVSAGPHSLTYQALHHTANGLAYRLIDQGVECGDRVGICVTSGVHCLTAILACIKSGAVYVPMDANYPRERLQHISQSGRLRIVLTDSGLADDFHGIDSILIDAVPLPEQEDAPSVNIDSHAALYTIYTSGSTGTPKGASVSHANEINLLNWYLREYQIDVTDKVLVISSPGFDLTQKNLLGPLLAGAEVVFAPQLSYDPQVIVDTIYQNDITLMNCAPSAFYPLVEHCQRIHRLNYLGSLRHLLFGGEPITLDNLAAWINSNYCNAQITNMYGPTECTDITTAYTLPSPRGLLSHGKTAIESNAGIPIGQPIDGVNTYMLDDDLNLVPAGATGELYIGGLSVGLGYFEQPDLTAETFIDDPYSSQPGAKMYRTHDLVRVGDRNLPLQLSFVSRTDDQIKLRGFRIELGEIQSQIEALSAIEDALVVVNRSHGSPRLIAYYKTADAEATAPMMLRDALKRTLPDYMLPAAFVMIDQWPLSPNGKIDKKALPEPESHHKAQAEYVAPRNLTETQLVDIWRDLLEVEAPGVDDNFFELGGHSLLATQLVGTIAREFGIEVPLKAFFENATIAALGDLIDHGHDVDALAAQFPLTHADREQPICLSPAQERLWIIEQVNPGTSVYNIPMGIRLQGALDQNALTTALQQLVERHESLRTRIGTDTDGMPRQQIAAASDVSLSHHDVSGDSDPQQAAQAFFDSAANQAFDLASDILFRVDLLKLDDNEFWLIACMHHMIADGWSLTILQQDLIALYHANCSTDDFALAPLEFQYADVSVWQRDYLVADKIQQQLDYWLDKLTGAPPLINLPTDRPRPAQQTFNGAMLTETLSPELTDKLRQFSQQQGTTHFNTLLALYSLLLSKYANQQDICIGTPVSGREHPALQNMIGYFVNAVVIRQDLSGNPSVLELCQRTQDQCLGAFAHQHIPIEQILEKLPLERNLSYPPVTQVGFSFIGETFTRLQQPDGLNISPVDYDHVLAKYDITLIVIETADGFSLNAEYNTDLYDADTVQTLVHHYTRLIDAALTAPDAQINALQLFDQHELAEACRVANDDVEAIYPLTAMQYDMVMGQQLNPDGRANTLGYRIEPRFAVDQALWQQALQCLCDDELTLRTEFRTNRHAYGEFAYQVVFGQRALNLEVFDYRTECLTAEQIDQRIDEFIYQPQHYQHNRYFRYALMQITDDHTVLLMSCHHAILDGIAMAHAAQLHIDYYEALLAEGHCRNAKRQAENYPQYILDNRQKVDNAQTRQFWSDKLANCSALDFPQQVLRHAGQQPHHQVRRLDIEPTLWAQIKSFCRKQRTQPVLYFKMIYGLLIANYCRVDNDFFFTEFHAKRNKTWLMELGCFFQQSPFVFPQTLLDADTDIKTLVRYASQHHKETRAAIDISAGLVNELAPQGRLQFMYNYYHFLPQAFDMQGERTRCAETPPYVEGAVQFIVKELDNEVMLDLYFQDGLFDDYDFLERFRSLNKQIIKGADTIADLNFTLKPEFMQQVYHQTHTQRHDEPFASAPSVHSLFEAQAARTPDAIAIHDDNGTITYQSLNQRANQLAHHLHDLGVGTDVRVGIGMPRCIDAMVGILAVLKAGGAYVPIDANYPTQRIQHMLATAQIHILLTLDADADNFAAFAGDCLILDTDNAQTQVIRALPTGNLPANTDAQDMLYVIFTSGSTGLPKGAAVTHAGEINLLQWYTRELALDANSRVLIISALGFDLTQKNLFAPLVSGSQLILSAMPQYDSQAIHNLISQHQVTTINCAPSAFYPLVEDHTDLQSLASLKDIVFGGEAIKAERLQNWVNSDFCQVRLSNNYGPTECTDIAAFYPVTDIASWYDRNIPVGRANDNVKVYVMNNNQQLLPTGLIGEICIAGAGVGRGYLNHDALNQQKFLPDPFGDGQLYRTGDLGRYLPDGTVEFVARDDFQVKINGQRIELGEIEHAVQHQAGVLENLVMLQDNQLVAYAVCEKTYVNLDHWRNDLTQHLPAFMIPQHFVLLESWPLTANGKIDRKALPTADQQTQHVEYIAPRDDTEAAICQIVARVLGVDRVGVLDNFFELGGHSLAASRAVVQIREHFNIDIPLNLLFDMTTPEKLATYIKASQWAAESAKAPVEETGDRDVGFI</sequence>
<evidence type="ECO:0000256" key="1">
    <source>
        <dbReference type="ARBA" id="ARBA00001957"/>
    </source>
</evidence>
<feature type="domain" description="Carrier" evidence="5">
    <location>
        <begin position="2570"/>
        <end position="2645"/>
    </location>
</feature>
<comment type="cofactor">
    <cofactor evidence="1">
        <name>pantetheine 4'-phosphate</name>
        <dbReference type="ChEBI" id="CHEBI:47942"/>
    </cofactor>
</comment>
<dbReference type="GO" id="GO:0072330">
    <property type="term" value="P:monocarboxylic acid biosynthetic process"/>
    <property type="evidence" value="ECO:0007669"/>
    <property type="project" value="UniProtKB-ARBA"/>
</dbReference>
<dbReference type="Pfam" id="PF00501">
    <property type="entry name" value="AMP-binding"/>
    <property type="match status" value="2"/>
</dbReference>
<dbReference type="InterPro" id="IPR044894">
    <property type="entry name" value="TubC_N_sf"/>
</dbReference>
<evidence type="ECO:0000256" key="4">
    <source>
        <dbReference type="ARBA" id="ARBA00022553"/>
    </source>
</evidence>
<evidence type="ECO:0000313" key="6">
    <source>
        <dbReference type="EMBL" id="CAA0102855.1"/>
    </source>
</evidence>
<dbReference type="GO" id="GO:0003824">
    <property type="term" value="F:catalytic activity"/>
    <property type="evidence" value="ECO:0007669"/>
    <property type="project" value="InterPro"/>
</dbReference>
<dbReference type="InterPro" id="IPR023213">
    <property type="entry name" value="CAT-like_dom_sf"/>
</dbReference>
<dbReference type="NCBIfam" id="TIGR01733">
    <property type="entry name" value="AA-adenyl-dom"/>
    <property type="match status" value="2"/>
</dbReference>
<dbReference type="Pfam" id="PF00668">
    <property type="entry name" value="Condensation"/>
    <property type="match status" value="3"/>
</dbReference>
<dbReference type="NCBIfam" id="NF003417">
    <property type="entry name" value="PRK04813.1"/>
    <property type="match status" value="2"/>
</dbReference>
<dbReference type="Gene3D" id="1.10.10.1830">
    <property type="entry name" value="Non-ribosomal peptide synthase, adenylation domain"/>
    <property type="match status" value="1"/>
</dbReference>
<dbReference type="PANTHER" id="PTHR45527">
    <property type="entry name" value="NONRIBOSOMAL PEPTIDE SYNTHETASE"/>
    <property type="match status" value="1"/>
</dbReference>
<dbReference type="Gene3D" id="3.30.559.10">
    <property type="entry name" value="Chloramphenicol acetyltransferase-like domain"/>
    <property type="match status" value="3"/>
</dbReference>
<dbReference type="PANTHER" id="PTHR45527:SF1">
    <property type="entry name" value="FATTY ACID SYNTHASE"/>
    <property type="match status" value="1"/>
</dbReference>
<dbReference type="Proteomes" id="UP000434580">
    <property type="component" value="Unassembled WGS sequence"/>
</dbReference>
<dbReference type="FunFam" id="3.30.300.30:FF:000010">
    <property type="entry name" value="Enterobactin synthetase component F"/>
    <property type="match status" value="1"/>
</dbReference>
<dbReference type="FunFam" id="3.40.50.980:FF:000001">
    <property type="entry name" value="Non-ribosomal peptide synthetase"/>
    <property type="match status" value="1"/>
</dbReference>
<dbReference type="Gene3D" id="3.30.559.30">
    <property type="entry name" value="Nonribosomal peptide synthetase, condensation domain"/>
    <property type="match status" value="3"/>
</dbReference>
<dbReference type="CDD" id="cd19531">
    <property type="entry name" value="LCL_NRPS-like"/>
    <property type="match status" value="2"/>
</dbReference>
<dbReference type="FunFam" id="1.10.1200.10:FF:000005">
    <property type="entry name" value="Nonribosomal peptide synthetase 1"/>
    <property type="match status" value="1"/>
</dbReference>
<proteinExistence type="inferred from homology"/>
<dbReference type="InterPro" id="IPR020845">
    <property type="entry name" value="AMP-binding_CS"/>
</dbReference>
<dbReference type="InterPro" id="IPR041464">
    <property type="entry name" value="TubC_N"/>
</dbReference>
<dbReference type="InterPro" id="IPR010071">
    <property type="entry name" value="AA_adenyl_dom"/>
</dbReference>
<reference evidence="6 7" key="1">
    <citation type="submission" date="2019-11" db="EMBL/GenBank/DDBJ databases">
        <authorList>
            <person name="Holert J."/>
        </authorList>
    </citation>
    <scope>NUCLEOTIDE SEQUENCE [LARGE SCALE GENOMIC DNA]</scope>
    <source>
        <strain evidence="6">BC5_2</strain>
    </source>
</reference>
<dbReference type="Gene3D" id="1.10.1200.10">
    <property type="entry name" value="ACP-like"/>
    <property type="match status" value="2"/>
</dbReference>
<evidence type="ECO:0000256" key="2">
    <source>
        <dbReference type="ARBA" id="ARBA00006432"/>
    </source>
</evidence>
<gene>
    <name evidence="6" type="primary">lgrD_2</name>
    <name evidence="6" type="ORF">DPBNPPHM_04043</name>
</gene>
<feature type="domain" description="Carrier" evidence="5">
    <location>
        <begin position="1063"/>
        <end position="1138"/>
    </location>
</feature>
<comment type="similarity">
    <text evidence="2">Belongs to the ATP-dependent AMP-binding enzyme family.</text>
</comment>
<dbReference type="Gene3D" id="3.40.50.980">
    <property type="match status" value="2"/>
</dbReference>
<dbReference type="InterPro" id="IPR006162">
    <property type="entry name" value="Ppantetheine_attach_site"/>
</dbReference>
<dbReference type="GO" id="GO:0043041">
    <property type="term" value="P:amino acid activation for nonribosomal peptide biosynthetic process"/>
    <property type="evidence" value="ECO:0007669"/>
    <property type="project" value="TreeGrafter"/>
</dbReference>
<dbReference type="InterPro" id="IPR036736">
    <property type="entry name" value="ACP-like_sf"/>
</dbReference>
<dbReference type="GO" id="GO:0031177">
    <property type="term" value="F:phosphopantetheine binding"/>
    <property type="evidence" value="ECO:0007669"/>
    <property type="project" value="InterPro"/>
</dbReference>
<accession>A0A5S9PGA7</accession>
<name>A0A5S9PGA7_9GAMM</name>
<evidence type="ECO:0000256" key="3">
    <source>
        <dbReference type="ARBA" id="ARBA00022450"/>
    </source>
</evidence>
<dbReference type="SUPFAM" id="SSF52777">
    <property type="entry name" value="CoA-dependent acyltransferases"/>
    <property type="match status" value="6"/>
</dbReference>
<dbReference type="GO" id="GO:0005737">
    <property type="term" value="C:cytoplasm"/>
    <property type="evidence" value="ECO:0007669"/>
    <property type="project" value="TreeGrafter"/>
</dbReference>
<dbReference type="EMBL" id="CACSII010000011">
    <property type="protein sequence ID" value="CAA0102855.1"/>
    <property type="molecule type" value="Genomic_DNA"/>
</dbReference>
<evidence type="ECO:0000259" key="5">
    <source>
        <dbReference type="PROSITE" id="PS50075"/>
    </source>
</evidence>
<organism evidence="6 7">
    <name type="scientific">BD1-7 clade bacterium</name>
    <dbReference type="NCBI Taxonomy" id="2029982"/>
    <lineage>
        <taxon>Bacteria</taxon>
        <taxon>Pseudomonadati</taxon>
        <taxon>Pseudomonadota</taxon>
        <taxon>Gammaproteobacteria</taxon>
        <taxon>Cellvibrionales</taxon>
        <taxon>Spongiibacteraceae</taxon>
        <taxon>BD1-7 clade</taxon>
    </lineage>
</organism>
<dbReference type="InterPro" id="IPR001242">
    <property type="entry name" value="Condensation_dom"/>
</dbReference>
<keyword evidence="3" id="KW-0596">Phosphopantetheine</keyword>
<dbReference type="InterPro" id="IPR042099">
    <property type="entry name" value="ANL_N_sf"/>
</dbReference>
<dbReference type="CDD" id="cd05930">
    <property type="entry name" value="A_NRPS"/>
    <property type="match status" value="2"/>
</dbReference>
<dbReference type="GO" id="GO:0044550">
    <property type="term" value="P:secondary metabolite biosynthetic process"/>
    <property type="evidence" value="ECO:0007669"/>
    <property type="project" value="TreeGrafter"/>
</dbReference>
<dbReference type="Gene3D" id="3.40.50.12780">
    <property type="entry name" value="N-terminal domain of ligase-like"/>
    <property type="match status" value="1"/>
</dbReference>
<dbReference type="InterPro" id="IPR000873">
    <property type="entry name" value="AMP-dep_synth/lig_dom"/>
</dbReference>
<dbReference type="InterPro" id="IPR009081">
    <property type="entry name" value="PP-bd_ACP"/>
</dbReference>
<dbReference type="Pfam" id="PF00550">
    <property type="entry name" value="PP-binding"/>
    <property type="match status" value="2"/>
</dbReference>
<dbReference type="FunFam" id="1.10.1200.10:FF:000016">
    <property type="entry name" value="Non-ribosomal peptide synthase"/>
    <property type="match status" value="1"/>
</dbReference>
<dbReference type="Gene3D" id="3.30.300.30">
    <property type="match status" value="2"/>
</dbReference>
<dbReference type="SMART" id="SM00823">
    <property type="entry name" value="PKS_PP"/>
    <property type="match status" value="2"/>
</dbReference>
<dbReference type="InterPro" id="IPR045851">
    <property type="entry name" value="AMP-bd_C_sf"/>
</dbReference>
<dbReference type="PROSITE" id="PS00012">
    <property type="entry name" value="PHOSPHOPANTETHEINE"/>
    <property type="match status" value="1"/>
</dbReference>
<dbReference type="OrthoDB" id="9803968at2"/>
<dbReference type="Gene3D" id="2.30.38.10">
    <property type="entry name" value="Luciferase, Domain 3"/>
    <property type="match status" value="1"/>
</dbReference>
<keyword evidence="4" id="KW-0597">Phosphoprotein</keyword>
<dbReference type="InterPro" id="IPR020806">
    <property type="entry name" value="PKS_PP-bd"/>
</dbReference>
<dbReference type="PROSITE" id="PS00455">
    <property type="entry name" value="AMP_BINDING"/>
    <property type="match status" value="1"/>
</dbReference>
<protein>
    <submittedName>
        <fullName evidence="6">Linear gramicidin synthase subunit D</fullName>
    </submittedName>
</protein>
<dbReference type="SUPFAM" id="SSF47336">
    <property type="entry name" value="ACP-like"/>
    <property type="match status" value="2"/>
</dbReference>